<dbReference type="GO" id="GO:0050660">
    <property type="term" value="F:flavin adenine dinucleotide binding"/>
    <property type="evidence" value="ECO:0007669"/>
    <property type="project" value="InterPro"/>
</dbReference>
<reference evidence="9 10" key="1">
    <citation type="submission" date="2016-03" db="EMBL/GenBank/DDBJ databases">
        <title>Complete genome sequence of a novel chlorpyrifos degrading bacterium, Cupriavidus nantongensis sp. X1.</title>
        <authorList>
            <person name="Fang L."/>
        </authorList>
    </citation>
    <scope>NUCLEOTIDE SEQUENCE [LARGE SCALE GENOMIC DNA]</scope>
    <source>
        <strain evidence="9 10">X1</strain>
    </source>
</reference>
<dbReference type="InterPro" id="IPR006091">
    <property type="entry name" value="Acyl-CoA_Oxase/DH_mid-dom"/>
</dbReference>
<evidence type="ECO:0000259" key="6">
    <source>
        <dbReference type="Pfam" id="PF00441"/>
    </source>
</evidence>
<keyword evidence="4" id="KW-0274">FAD</keyword>
<dbReference type="Pfam" id="PF02771">
    <property type="entry name" value="Acyl-CoA_dh_N"/>
    <property type="match status" value="1"/>
</dbReference>
<dbReference type="InterPro" id="IPR036250">
    <property type="entry name" value="AcylCo_DH-like_C"/>
</dbReference>
<evidence type="ECO:0000256" key="2">
    <source>
        <dbReference type="ARBA" id="ARBA00009347"/>
    </source>
</evidence>
<protein>
    <submittedName>
        <fullName evidence="9">Acyl-CoA dehydrogenase</fullName>
    </submittedName>
</protein>
<dbReference type="InterPro" id="IPR009075">
    <property type="entry name" value="AcylCo_DH/oxidase_C"/>
</dbReference>
<evidence type="ECO:0000256" key="4">
    <source>
        <dbReference type="ARBA" id="ARBA00022827"/>
    </source>
</evidence>
<dbReference type="AlphaFoldDB" id="A0A142JU29"/>
<evidence type="ECO:0000256" key="3">
    <source>
        <dbReference type="ARBA" id="ARBA00022630"/>
    </source>
</evidence>
<keyword evidence="3" id="KW-0285">Flavoprotein</keyword>
<evidence type="ECO:0000256" key="5">
    <source>
        <dbReference type="ARBA" id="ARBA00023002"/>
    </source>
</evidence>
<dbReference type="Proteomes" id="UP000075238">
    <property type="component" value="Chromosome 2"/>
</dbReference>
<feature type="domain" description="Acyl-CoA oxidase/dehydrogenase middle" evidence="7">
    <location>
        <begin position="123"/>
        <end position="217"/>
    </location>
</feature>
<evidence type="ECO:0000259" key="7">
    <source>
        <dbReference type="Pfam" id="PF02770"/>
    </source>
</evidence>
<dbReference type="Gene3D" id="1.20.140.10">
    <property type="entry name" value="Butyryl-CoA Dehydrogenase, subunit A, domain 3"/>
    <property type="match status" value="1"/>
</dbReference>
<dbReference type="InterPro" id="IPR013786">
    <property type="entry name" value="AcylCoA_DH/ox_N"/>
</dbReference>
<comment type="similarity">
    <text evidence="2">Belongs to the acyl-CoA dehydrogenase family.</text>
</comment>
<dbReference type="SUPFAM" id="SSF47203">
    <property type="entry name" value="Acyl-CoA dehydrogenase C-terminal domain-like"/>
    <property type="match status" value="1"/>
</dbReference>
<keyword evidence="5" id="KW-0560">Oxidoreductase</keyword>
<dbReference type="PANTHER" id="PTHR43292:SF3">
    <property type="entry name" value="ACYL-COA DEHYDROGENASE FADE29"/>
    <property type="match status" value="1"/>
</dbReference>
<dbReference type="PANTHER" id="PTHR43292">
    <property type="entry name" value="ACYL-COA DEHYDROGENASE"/>
    <property type="match status" value="1"/>
</dbReference>
<dbReference type="FunFam" id="2.40.110.10:FF:000011">
    <property type="entry name" value="Acyl-CoA dehydrogenase FadE34"/>
    <property type="match status" value="1"/>
</dbReference>
<comment type="cofactor">
    <cofactor evidence="1">
        <name>FAD</name>
        <dbReference type="ChEBI" id="CHEBI:57692"/>
    </cofactor>
</comment>
<gene>
    <name evidence="9" type="ORF">A2G96_27850</name>
</gene>
<organism evidence="9 10">
    <name type="scientific">Cupriavidus nantongensis</name>
    <dbReference type="NCBI Taxonomy" id="1796606"/>
    <lineage>
        <taxon>Bacteria</taxon>
        <taxon>Pseudomonadati</taxon>
        <taxon>Pseudomonadota</taxon>
        <taxon>Betaproteobacteria</taxon>
        <taxon>Burkholderiales</taxon>
        <taxon>Burkholderiaceae</taxon>
        <taxon>Cupriavidus</taxon>
    </lineage>
</organism>
<dbReference type="Gene3D" id="1.10.540.10">
    <property type="entry name" value="Acyl-CoA dehydrogenase/oxidase, N-terminal domain"/>
    <property type="match status" value="1"/>
</dbReference>
<name>A0A142JU29_9BURK</name>
<proteinExistence type="inferred from homology"/>
<dbReference type="GO" id="GO:0005886">
    <property type="term" value="C:plasma membrane"/>
    <property type="evidence" value="ECO:0007669"/>
    <property type="project" value="TreeGrafter"/>
</dbReference>
<dbReference type="InterPro" id="IPR052161">
    <property type="entry name" value="Mycobact_Acyl-CoA_DH"/>
</dbReference>
<dbReference type="EMBL" id="CP014845">
    <property type="protein sequence ID" value="AMR81591.1"/>
    <property type="molecule type" value="Genomic_DNA"/>
</dbReference>
<dbReference type="Pfam" id="PF00441">
    <property type="entry name" value="Acyl-CoA_dh_1"/>
    <property type="match status" value="1"/>
</dbReference>
<dbReference type="Gene3D" id="2.40.110.10">
    <property type="entry name" value="Butyryl-CoA Dehydrogenase, subunit A, domain 2"/>
    <property type="match status" value="1"/>
</dbReference>
<dbReference type="Pfam" id="PF02770">
    <property type="entry name" value="Acyl-CoA_dh_M"/>
    <property type="match status" value="1"/>
</dbReference>
<evidence type="ECO:0000313" key="9">
    <source>
        <dbReference type="EMBL" id="AMR81591.1"/>
    </source>
</evidence>
<evidence type="ECO:0000259" key="8">
    <source>
        <dbReference type="Pfam" id="PF02771"/>
    </source>
</evidence>
<evidence type="ECO:0000313" key="10">
    <source>
        <dbReference type="Proteomes" id="UP000075238"/>
    </source>
</evidence>
<dbReference type="GO" id="GO:0016627">
    <property type="term" value="F:oxidoreductase activity, acting on the CH-CH group of donors"/>
    <property type="evidence" value="ECO:0007669"/>
    <property type="project" value="InterPro"/>
</dbReference>
<dbReference type="InterPro" id="IPR009100">
    <property type="entry name" value="AcylCoA_DH/oxidase_NM_dom_sf"/>
</dbReference>
<feature type="domain" description="Acyl-CoA dehydrogenase/oxidase N-terminal" evidence="8">
    <location>
        <begin position="8"/>
        <end position="118"/>
    </location>
</feature>
<dbReference type="KEGG" id="cnan:A2G96_27850"/>
<feature type="domain" description="Acyl-CoA dehydrogenase/oxidase C-terminal" evidence="6">
    <location>
        <begin position="229"/>
        <end position="384"/>
    </location>
</feature>
<dbReference type="InterPro" id="IPR037069">
    <property type="entry name" value="AcylCoA_DH/ox_N_sf"/>
</dbReference>
<accession>A0A142JU29</accession>
<dbReference type="SUPFAM" id="SSF56645">
    <property type="entry name" value="Acyl-CoA dehydrogenase NM domain-like"/>
    <property type="match status" value="1"/>
</dbReference>
<evidence type="ECO:0000256" key="1">
    <source>
        <dbReference type="ARBA" id="ARBA00001974"/>
    </source>
</evidence>
<dbReference type="InterPro" id="IPR046373">
    <property type="entry name" value="Acyl-CoA_Oxase/DH_mid-dom_sf"/>
</dbReference>
<keyword evidence="10" id="KW-1185">Reference proteome</keyword>
<sequence length="395" mass="43455">MERNDMKQDIVAEATAWLEQALAVLREEFPAHANPGQPCRIRWNALLCDADLVALTWPQALGGRGLPTSDLIAFHALCARFGAPQPINSIAHSILAPTLLQFGTDAQKAKFLPGIRAGTEIWCQGYSEPGSGSDLASVRTRAARTDGGWVVNGHKIWTTQAHLARWCFALVRTEAGSVGHRGLSFMLVDMRSPGVRVEPIRQLTGEADYNEVFFEDVRVPDGHIVGEVGDGWRIAMAAAEFERGIYFLPRVVQLEHELDRARTLLEQAQLDDADTGAYRHRLLEVSDSCQVIRWRVEQVVSQVAAGKTPGTDGAILKLLWSETRQKVIELQLDLLGERGMVGPDAAGAYCEDAAVVREFLWSRAETIVAGTSEIQRNIIAERILGLPKDKHANPS</sequence>
<dbReference type="STRING" id="1796606.A2G96_27850"/>